<organism evidence="1 2">
    <name type="scientific">Mucuna pruriens</name>
    <name type="common">Velvet bean</name>
    <name type="synonym">Dolichos pruriens</name>
    <dbReference type="NCBI Taxonomy" id="157652"/>
    <lineage>
        <taxon>Eukaryota</taxon>
        <taxon>Viridiplantae</taxon>
        <taxon>Streptophyta</taxon>
        <taxon>Embryophyta</taxon>
        <taxon>Tracheophyta</taxon>
        <taxon>Spermatophyta</taxon>
        <taxon>Magnoliopsida</taxon>
        <taxon>eudicotyledons</taxon>
        <taxon>Gunneridae</taxon>
        <taxon>Pentapetalae</taxon>
        <taxon>rosids</taxon>
        <taxon>fabids</taxon>
        <taxon>Fabales</taxon>
        <taxon>Fabaceae</taxon>
        <taxon>Papilionoideae</taxon>
        <taxon>50 kb inversion clade</taxon>
        <taxon>NPAAA clade</taxon>
        <taxon>indigoferoid/millettioid clade</taxon>
        <taxon>Phaseoleae</taxon>
        <taxon>Mucuna</taxon>
    </lineage>
</organism>
<feature type="non-terminal residue" evidence="1">
    <location>
        <position position="1"/>
    </location>
</feature>
<dbReference type="OrthoDB" id="687991at2759"/>
<keyword evidence="2" id="KW-1185">Reference proteome</keyword>
<feature type="non-terminal residue" evidence="1">
    <location>
        <position position="124"/>
    </location>
</feature>
<name>A0A371FZ96_MUCPR</name>
<dbReference type="Proteomes" id="UP000257109">
    <property type="component" value="Unassembled WGS sequence"/>
</dbReference>
<dbReference type="EMBL" id="QJKJ01007292">
    <property type="protein sequence ID" value="RDX83635.1"/>
    <property type="molecule type" value="Genomic_DNA"/>
</dbReference>
<dbReference type="AlphaFoldDB" id="A0A371FZ96"/>
<protein>
    <submittedName>
        <fullName evidence="1">Uncharacterized protein</fullName>
    </submittedName>
</protein>
<accession>A0A371FZ96</accession>
<evidence type="ECO:0000313" key="1">
    <source>
        <dbReference type="EMBL" id="RDX83635.1"/>
    </source>
</evidence>
<sequence length="124" mass="14643">MTSIDYSQLGHFRNYENQFYRVIISLDGNFSTKTSYRLLQGDDSVRTHEIWRKIWDKNIHPHKVEVYVIMHFALYVTWRTRPSFTCQGNAFLAENMKKCSTFYRCGSSTEEVSVEANDQHASYV</sequence>
<proteinExistence type="predicted"/>
<comment type="caution">
    <text evidence="1">The sequence shown here is derived from an EMBL/GenBank/DDBJ whole genome shotgun (WGS) entry which is preliminary data.</text>
</comment>
<evidence type="ECO:0000313" key="2">
    <source>
        <dbReference type="Proteomes" id="UP000257109"/>
    </source>
</evidence>
<gene>
    <name evidence="1" type="ORF">CR513_35427</name>
</gene>
<reference evidence="1" key="1">
    <citation type="submission" date="2018-05" db="EMBL/GenBank/DDBJ databases">
        <title>Draft genome of Mucuna pruriens seed.</title>
        <authorList>
            <person name="Nnadi N.E."/>
            <person name="Vos R."/>
            <person name="Hasami M.H."/>
            <person name="Devisetty U.K."/>
            <person name="Aguiy J.C."/>
        </authorList>
    </citation>
    <scope>NUCLEOTIDE SEQUENCE [LARGE SCALE GENOMIC DNA]</scope>
    <source>
        <strain evidence="1">JCA_2017</strain>
    </source>
</reference>